<keyword evidence="1" id="KW-0472">Membrane</keyword>
<name>A0A183HT84_9BILA</name>
<gene>
    <name evidence="2" type="ORF">OFLC_LOCUS10691</name>
</gene>
<feature type="transmembrane region" description="Helical" evidence="1">
    <location>
        <begin position="31"/>
        <end position="52"/>
    </location>
</feature>
<organism evidence="4">
    <name type="scientific">Onchocerca flexuosa</name>
    <dbReference type="NCBI Taxonomy" id="387005"/>
    <lineage>
        <taxon>Eukaryota</taxon>
        <taxon>Metazoa</taxon>
        <taxon>Ecdysozoa</taxon>
        <taxon>Nematoda</taxon>
        <taxon>Chromadorea</taxon>
        <taxon>Rhabditida</taxon>
        <taxon>Spirurina</taxon>
        <taxon>Spiruromorpha</taxon>
        <taxon>Filarioidea</taxon>
        <taxon>Onchocercidae</taxon>
        <taxon>Onchocerca</taxon>
    </lineage>
</organism>
<keyword evidence="1" id="KW-1133">Transmembrane helix</keyword>
<dbReference type="AlphaFoldDB" id="A0A183HT84"/>
<evidence type="ECO:0000313" key="4">
    <source>
        <dbReference type="WBParaSite" id="OFLC_0001069601-mRNA-1"/>
    </source>
</evidence>
<reference evidence="2 3" key="2">
    <citation type="submission" date="2018-11" db="EMBL/GenBank/DDBJ databases">
        <authorList>
            <consortium name="Pathogen Informatics"/>
        </authorList>
    </citation>
    <scope>NUCLEOTIDE SEQUENCE [LARGE SCALE GENOMIC DNA]</scope>
</reference>
<protein>
    <submittedName>
        <fullName evidence="2 4">Uncharacterized protein</fullName>
    </submittedName>
</protein>
<proteinExistence type="predicted"/>
<keyword evidence="1" id="KW-0812">Transmembrane</keyword>
<evidence type="ECO:0000313" key="2">
    <source>
        <dbReference type="EMBL" id="VDO70510.1"/>
    </source>
</evidence>
<evidence type="ECO:0000313" key="3">
    <source>
        <dbReference type="Proteomes" id="UP000267606"/>
    </source>
</evidence>
<dbReference type="WBParaSite" id="OFLC_0001069601-mRNA-1">
    <property type="protein sequence ID" value="OFLC_0001069601-mRNA-1"/>
    <property type="gene ID" value="OFLC_0001069601"/>
</dbReference>
<reference evidence="4" key="1">
    <citation type="submission" date="2016-06" db="UniProtKB">
        <authorList>
            <consortium name="WormBaseParasite"/>
        </authorList>
    </citation>
    <scope>IDENTIFICATION</scope>
</reference>
<evidence type="ECO:0000256" key="1">
    <source>
        <dbReference type="SAM" id="Phobius"/>
    </source>
</evidence>
<keyword evidence="3" id="KW-1185">Reference proteome</keyword>
<sequence>MTSLGWFNTTATTTATMTTALATSNHINPEIIHGPLNFPFFVLIFFYHLYIYNNR</sequence>
<accession>A0A183HT84</accession>
<dbReference type="EMBL" id="UZAJ01014522">
    <property type="protein sequence ID" value="VDO70510.1"/>
    <property type="molecule type" value="Genomic_DNA"/>
</dbReference>
<dbReference type="Proteomes" id="UP000267606">
    <property type="component" value="Unassembled WGS sequence"/>
</dbReference>